<reference evidence="2 3" key="1">
    <citation type="submission" date="2019-04" db="EMBL/GenBank/DDBJ databases">
        <title>Friends and foes A comparative genomics study of 23 Aspergillus species from section Flavi.</title>
        <authorList>
            <consortium name="DOE Joint Genome Institute"/>
            <person name="Kjaerbolling I."/>
            <person name="Vesth T."/>
            <person name="Frisvad J.C."/>
            <person name="Nybo J.L."/>
            <person name="Theobald S."/>
            <person name="Kildgaard S."/>
            <person name="Isbrandt T."/>
            <person name="Kuo A."/>
            <person name="Sato A."/>
            <person name="Lyhne E.K."/>
            <person name="Kogle M.E."/>
            <person name="Wiebenga A."/>
            <person name="Kun R.S."/>
            <person name="Lubbers R.J."/>
            <person name="Makela M.R."/>
            <person name="Barry K."/>
            <person name="Chovatia M."/>
            <person name="Clum A."/>
            <person name="Daum C."/>
            <person name="Haridas S."/>
            <person name="He G."/>
            <person name="LaButti K."/>
            <person name="Lipzen A."/>
            <person name="Mondo S."/>
            <person name="Riley R."/>
            <person name="Salamov A."/>
            <person name="Simmons B.A."/>
            <person name="Magnuson J.K."/>
            <person name="Henrissat B."/>
            <person name="Mortensen U.H."/>
            <person name="Larsen T.O."/>
            <person name="Devries R.P."/>
            <person name="Grigoriev I.V."/>
            <person name="Machida M."/>
            <person name="Baker S.E."/>
            <person name="Andersen M.R."/>
        </authorList>
    </citation>
    <scope>NUCLEOTIDE SEQUENCE [LARGE SCALE GENOMIC DNA]</scope>
    <source>
        <strain evidence="2 3">CBS 151.66</strain>
    </source>
</reference>
<feature type="transmembrane region" description="Helical" evidence="1">
    <location>
        <begin position="87"/>
        <end position="108"/>
    </location>
</feature>
<evidence type="ECO:0000256" key="1">
    <source>
        <dbReference type="SAM" id="Phobius"/>
    </source>
</evidence>
<evidence type="ECO:0000313" key="2">
    <source>
        <dbReference type="EMBL" id="KAB8073292.1"/>
    </source>
</evidence>
<protein>
    <submittedName>
        <fullName evidence="2">Uncharacterized protein</fullName>
    </submittedName>
</protein>
<dbReference type="Proteomes" id="UP000326565">
    <property type="component" value="Unassembled WGS sequence"/>
</dbReference>
<organism evidence="2 3">
    <name type="scientific">Aspergillus leporis</name>
    <dbReference type="NCBI Taxonomy" id="41062"/>
    <lineage>
        <taxon>Eukaryota</taxon>
        <taxon>Fungi</taxon>
        <taxon>Dikarya</taxon>
        <taxon>Ascomycota</taxon>
        <taxon>Pezizomycotina</taxon>
        <taxon>Eurotiomycetes</taxon>
        <taxon>Eurotiomycetidae</taxon>
        <taxon>Eurotiales</taxon>
        <taxon>Aspergillaceae</taxon>
        <taxon>Aspergillus</taxon>
        <taxon>Aspergillus subgen. Circumdati</taxon>
    </lineage>
</organism>
<evidence type="ECO:0000313" key="3">
    <source>
        <dbReference type="Proteomes" id="UP000326565"/>
    </source>
</evidence>
<gene>
    <name evidence="2" type="ORF">BDV29DRAFT_175640</name>
</gene>
<keyword evidence="1" id="KW-0472">Membrane</keyword>
<keyword evidence="1" id="KW-1133">Transmembrane helix</keyword>
<keyword evidence="1" id="KW-0812">Transmembrane</keyword>
<sequence>MLRQGRVLVRKGQSRDPRPWPCLGRNCFLQRFDMVGLLLEQSFDLFDIIGLATVEPWASSPAPSRVLPASVNADSARRRKRCRRGPCLILSAIGFSSAASFIKAAAWAR</sequence>
<dbReference type="AlphaFoldDB" id="A0A5N5X1T5"/>
<proteinExistence type="predicted"/>
<name>A0A5N5X1T5_9EURO</name>
<accession>A0A5N5X1T5</accession>
<keyword evidence="3" id="KW-1185">Reference proteome</keyword>
<dbReference type="EMBL" id="ML732229">
    <property type="protein sequence ID" value="KAB8073292.1"/>
    <property type="molecule type" value="Genomic_DNA"/>
</dbReference>